<sequence length="433" mass="44829">MSAGTPEERVVRRARLRIGSLVGLVIAALLGLAGAISYGILLHSQEQQIDGELAWGVTHGTIAGPPACSWIFTYDGSTVDTGVAPPPPGFPLHDDLVEVAATGATQDARIARDGTVYHVRTARQGDEVVQAVFDARFQLADRRHLLIAFGVAAGAGALAAVVGGVVVGRRAVAPLAEALHRQRRFVADASHELRTPIAQVHARAQLLARRARAADDDAQARDLDRLVSTTRRLGEIVDELLLSARLAAAQGTAATRPDSTAVDIAALVEDAVAADTARAAVRRVTVTSVTAPGLPAVVGVESALRRVVAELLSNALSHTPPGGHIGVAARAAEQDRVVEVVVTDTGPGLDPGDGERIFDRFHRGTGADERRFGLGLALLREVVTSHGGTIRAGGAPGQGATFVLRLPATTAGVPGPRGLASAARDEQEVGAAL</sequence>
<dbReference type="PRINTS" id="PR00344">
    <property type="entry name" value="BCTRLSENSOR"/>
</dbReference>
<comment type="catalytic activity">
    <reaction evidence="1">
        <text>ATP + protein L-histidine = ADP + protein N-phospho-L-histidine.</text>
        <dbReference type="EC" id="2.7.13.3"/>
    </reaction>
</comment>
<dbReference type="SUPFAM" id="SSF55874">
    <property type="entry name" value="ATPase domain of HSP90 chaperone/DNA topoisomerase II/histidine kinase"/>
    <property type="match status" value="1"/>
</dbReference>
<keyword evidence="5" id="KW-0808">Transferase</keyword>
<dbReference type="EMBL" id="CP101989">
    <property type="protein sequence ID" value="UUI63721.1"/>
    <property type="molecule type" value="Genomic_DNA"/>
</dbReference>
<dbReference type="InterPro" id="IPR005467">
    <property type="entry name" value="His_kinase_dom"/>
</dbReference>
<dbReference type="EC" id="2.7.13.3" evidence="3"/>
<dbReference type="Gene3D" id="3.30.565.10">
    <property type="entry name" value="Histidine kinase-like ATPase, C-terminal domain"/>
    <property type="match status" value="1"/>
</dbReference>
<dbReference type="InterPro" id="IPR036097">
    <property type="entry name" value="HisK_dim/P_sf"/>
</dbReference>
<comment type="subcellular location">
    <subcellularLocation>
        <location evidence="2">Cell membrane</location>
    </subcellularLocation>
</comment>
<accession>A0ABY5JZV3</accession>
<evidence type="ECO:0000256" key="3">
    <source>
        <dbReference type="ARBA" id="ARBA00012438"/>
    </source>
</evidence>
<dbReference type="CDD" id="cd00082">
    <property type="entry name" value="HisKA"/>
    <property type="match status" value="1"/>
</dbReference>
<evidence type="ECO:0000256" key="4">
    <source>
        <dbReference type="ARBA" id="ARBA00022553"/>
    </source>
</evidence>
<keyword evidence="9" id="KW-0902">Two-component regulatory system</keyword>
<keyword evidence="4" id="KW-0597">Phosphoprotein</keyword>
<dbReference type="RefSeq" id="WP_227563295.1">
    <property type="nucleotide sequence ID" value="NZ_CP101989.1"/>
</dbReference>
<evidence type="ECO:0000256" key="10">
    <source>
        <dbReference type="ARBA" id="ARBA00039401"/>
    </source>
</evidence>
<dbReference type="InterPro" id="IPR036890">
    <property type="entry name" value="HATPase_C_sf"/>
</dbReference>
<protein>
    <recommendedName>
        <fullName evidence="10">Sensor-like histidine kinase SenX3</fullName>
        <ecNumber evidence="3">2.7.13.3</ecNumber>
    </recommendedName>
</protein>
<dbReference type="InterPro" id="IPR004358">
    <property type="entry name" value="Sig_transdc_His_kin-like_C"/>
</dbReference>
<dbReference type="SMART" id="SM00388">
    <property type="entry name" value="HisKA"/>
    <property type="match status" value="1"/>
</dbReference>
<evidence type="ECO:0000256" key="2">
    <source>
        <dbReference type="ARBA" id="ARBA00004236"/>
    </source>
</evidence>
<dbReference type="PANTHER" id="PTHR42878">
    <property type="entry name" value="TWO-COMPONENT HISTIDINE KINASE"/>
    <property type="match status" value="1"/>
</dbReference>
<evidence type="ECO:0000313" key="14">
    <source>
        <dbReference type="Proteomes" id="UP001317322"/>
    </source>
</evidence>
<keyword evidence="11" id="KW-0812">Transmembrane</keyword>
<feature type="transmembrane region" description="Helical" evidence="11">
    <location>
        <begin position="20"/>
        <end position="41"/>
    </location>
</feature>
<dbReference type="SUPFAM" id="SSF47384">
    <property type="entry name" value="Homodimeric domain of signal transducing histidine kinase"/>
    <property type="match status" value="1"/>
</dbReference>
<keyword evidence="14" id="KW-1185">Reference proteome</keyword>
<feature type="domain" description="Histidine kinase" evidence="12">
    <location>
        <begin position="188"/>
        <end position="410"/>
    </location>
</feature>
<dbReference type="InterPro" id="IPR050351">
    <property type="entry name" value="BphY/WalK/GraS-like"/>
</dbReference>
<dbReference type="PANTHER" id="PTHR42878:SF7">
    <property type="entry name" value="SENSOR HISTIDINE KINASE GLRK"/>
    <property type="match status" value="1"/>
</dbReference>
<proteinExistence type="predicted"/>
<evidence type="ECO:0000256" key="1">
    <source>
        <dbReference type="ARBA" id="ARBA00000085"/>
    </source>
</evidence>
<dbReference type="Proteomes" id="UP001317322">
    <property type="component" value="Chromosome"/>
</dbReference>
<feature type="transmembrane region" description="Helical" evidence="11">
    <location>
        <begin position="145"/>
        <end position="167"/>
    </location>
</feature>
<keyword evidence="8 13" id="KW-0067">ATP-binding</keyword>
<keyword evidence="6" id="KW-0547">Nucleotide-binding</keyword>
<keyword evidence="7" id="KW-0418">Kinase</keyword>
<reference evidence="13 14" key="1">
    <citation type="submission" date="2022-07" db="EMBL/GenBank/DDBJ databases">
        <title>Novel species in genus cellulomonas.</title>
        <authorList>
            <person name="Ye L."/>
        </authorList>
    </citation>
    <scope>NUCLEOTIDE SEQUENCE [LARGE SCALE GENOMIC DNA]</scope>
    <source>
        <strain evidence="14">zg-Y908</strain>
    </source>
</reference>
<dbReference type="CDD" id="cd00075">
    <property type="entry name" value="HATPase"/>
    <property type="match status" value="1"/>
</dbReference>
<dbReference type="GO" id="GO:0005524">
    <property type="term" value="F:ATP binding"/>
    <property type="evidence" value="ECO:0007669"/>
    <property type="project" value="UniProtKB-KW"/>
</dbReference>
<dbReference type="Pfam" id="PF00512">
    <property type="entry name" value="HisKA"/>
    <property type="match status" value="1"/>
</dbReference>
<organism evidence="13 14">
    <name type="scientific">Cellulomonas wangsupingiae</name>
    <dbReference type="NCBI Taxonomy" id="2968085"/>
    <lineage>
        <taxon>Bacteria</taxon>
        <taxon>Bacillati</taxon>
        <taxon>Actinomycetota</taxon>
        <taxon>Actinomycetes</taxon>
        <taxon>Micrococcales</taxon>
        <taxon>Cellulomonadaceae</taxon>
        <taxon>Cellulomonas</taxon>
    </lineage>
</organism>
<dbReference type="Pfam" id="PF02518">
    <property type="entry name" value="HATPase_c"/>
    <property type="match status" value="1"/>
</dbReference>
<gene>
    <name evidence="13" type="ORF">NP075_11230</name>
</gene>
<evidence type="ECO:0000256" key="7">
    <source>
        <dbReference type="ARBA" id="ARBA00022777"/>
    </source>
</evidence>
<evidence type="ECO:0000256" key="6">
    <source>
        <dbReference type="ARBA" id="ARBA00022741"/>
    </source>
</evidence>
<keyword evidence="11" id="KW-1133">Transmembrane helix</keyword>
<evidence type="ECO:0000256" key="9">
    <source>
        <dbReference type="ARBA" id="ARBA00023012"/>
    </source>
</evidence>
<dbReference type="InterPro" id="IPR003661">
    <property type="entry name" value="HisK_dim/P_dom"/>
</dbReference>
<evidence type="ECO:0000259" key="12">
    <source>
        <dbReference type="PROSITE" id="PS50109"/>
    </source>
</evidence>
<evidence type="ECO:0000256" key="11">
    <source>
        <dbReference type="SAM" id="Phobius"/>
    </source>
</evidence>
<keyword evidence="11" id="KW-0472">Membrane</keyword>
<evidence type="ECO:0000256" key="8">
    <source>
        <dbReference type="ARBA" id="ARBA00022840"/>
    </source>
</evidence>
<dbReference type="SMART" id="SM00387">
    <property type="entry name" value="HATPase_c"/>
    <property type="match status" value="1"/>
</dbReference>
<evidence type="ECO:0000313" key="13">
    <source>
        <dbReference type="EMBL" id="UUI63721.1"/>
    </source>
</evidence>
<dbReference type="InterPro" id="IPR003594">
    <property type="entry name" value="HATPase_dom"/>
</dbReference>
<name>A0ABY5JZV3_9CELL</name>
<dbReference type="Gene3D" id="1.10.287.130">
    <property type="match status" value="1"/>
</dbReference>
<evidence type="ECO:0000256" key="5">
    <source>
        <dbReference type="ARBA" id="ARBA00022679"/>
    </source>
</evidence>
<dbReference type="PROSITE" id="PS50109">
    <property type="entry name" value="HIS_KIN"/>
    <property type="match status" value="1"/>
</dbReference>